<dbReference type="Pfam" id="PF00069">
    <property type="entry name" value="Pkinase"/>
    <property type="match status" value="1"/>
</dbReference>
<feature type="region of interest" description="Disordered" evidence="5">
    <location>
        <begin position="284"/>
        <end position="327"/>
    </location>
</feature>
<feature type="domain" description="Protein kinase" evidence="6">
    <location>
        <begin position="31"/>
        <end position="264"/>
    </location>
</feature>
<evidence type="ECO:0000256" key="3">
    <source>
        <dbReference type="ARBA" id="ARBA00022777"/>
    </source>
</evidence>
<sequence>MGCGNTRQVGNDVVKVEDLPVHKEKIKNKYSIVPKLVRSGIYGGVYSATSRENPSQKVSIEVINKIKNLNTKDELMSQIKKLKKLKHKNLVKYIESYENEYNIYLVMESYTGGDLSQVITKKARNGKKFSESEARKVISSILEGLKYSHSKGIIYGNIQPSDILLDSQNEVKMPGIANSNSSGSHFLSPEMKNGVNPTAASDIWSVGIILHLMLTSRYPSFTESSKVQTKLLDKVSEKAVEMIKNMLDQDQKCTIKQLLNLPWMISNLEDDPLCNDFVESDFESETTPLRKPQSQQRKEASAPMFFRNHTERKAKKQGSYETIETDKLFAETEDATSILTTTRKHDRQDEERRQRIMEEIFDDSCSFKDSEFHNNSKISDQE</sequence>
<dbReference type="SUPFAM" id="SSF56112">
    <property type="entry name" value="Protein kinase-like (PK-like)"/>
    <property type="match status" value="1"/>
</dbReference>
<dbReference type="InterPro" id="IPR000719">
    <property type="entry name" value="Prot_kinase_dom"/>
</dbReference>
<accession>A0AAD2DBC8</accession>
<dbReference type="Gene3D" id="1.10.510.10">
    <property type="entry name" value="Transferase(Phosphotransferase) domain 1"/>
    <property type="match status" value="1"/>
</dbReference>
<reference evidence="7" key="1">
    <citation type="submission" date="2023-07" db="EMBL/GenBank/DDBJ databases">
        <authorList>
            <consortium name="AG Swart"/>
            <person name="Singh M."/>
            <person name="Singh A."/>
            <person name="Seah K."/>
            <person name="Emmerich C."/>
        </authorList>
    </citation>
    <scope>NUCLEOTIDE SEQUENCE</scope>
    <source>
        <strain evidence="7">DP1</strain>
    </source>
</reference>
<dbReference type="GO" id="GO:0005829">
    <property type="term" value="C:cytosol"/>
    <property type="evidence" value="ECO:0007669"/>
    <property type="project" value="TreeGrafter"/>
</dbReference>
<dbReference type="GO" id="GO:0010506">
    <property type="term" value="P:regulation of autophagy"/>
    <property type="evidence" value="ECO:0007669"/>
    <property type="project" value="InterPro"/>
</dbReference>
<evidence type="ECO:0000256" key="2">
    <source>
        <dbReference type="ARBA" id="ARBA00022741"/>
    </source>
</evidence>
<evidence type="ECO:0000259" key="6">
    <source>
        <dbReference type="PROSITE" id="PS50011"/>
    </source>
</evidence>
<dbReference type="GO" id="GO:0016020">
    <property type="term" value="C:membrane"/>
    <property type="evidence" value="ECO:0007669"/>
    <property type="project" value="TreeGrafter"/>
</dbReference>
<organism evidence="7 8">
    <name type="scientific">Euplotes crassus</name>
    <dbReference type="NCBI Taxonomy" id="5936"/>
    <lineage>
        <taxon>Eukaryota</taxon>
        <taxon>Sar</taxon>
        <taxon>Alveolata</taxon>
        <taxon>Ciliophora</taxon>
        <taxon>Intramacronucleata</taxon>
        <taxon>Spirotrichea</taxon>
        <taxon>Hypotrichia</taxon>
        <taxon>Euplotida</taxon>
        <taxon>Euplotidae</taxon>
        <taxon>Moneuplotes</taxon>
    </lineage>
</organism>
<dbReference type="PANTHER" id="PTHR24348">
    <property type="entry name" value="SERINE/THREONINE-PROTEIN KINASE UNC-51-RELATED"/>
    <property type="match status" value="1"/>
</dbReference>
<dbReference type="GO" id="GO:0000045">
    <property type="term" value="P:autophagosome assembly"/>
    <property type="evidence" value="ECO:0007669"/>
    <property type="project" value="TreeGrafter"/>
</dbReference>
<protein>
    <recommendedName>
        <fullName evidence="6">Protein kinase domain-containing protein</fullName>
    </recommendedName>
</protein>
<keyword evidence="1" id="KW-0808">Transferase</keyword>
<dbReference type="PANTHER" id="PTHR24348:SF22">
    <property type="entry name" value="NON-SPECIFIC SERINE_THREONINE PROTEIN KINASE"/>
    <property type="match status" value="1"/>
</dbReference>
<evidence type="ECO:0000313" key="7">
    <source>
        <dbReference type="EMBL" id="CAI2386256.1"/>
    </source>
</evidence>
<keyword evidence="3" id="KW-0418">Kinase</keyword>
<keyword evidence="2" id="KW-0547">Nucleotide-binding</keyword>
<dbReference type="PROSITE" id="PS50011">
    <property type="entry name" value="PROTEIN_KINASE_DOM"/>
    <property type="match status" value="1"/>
</dbReference>
<evidence type="ECO:0000256" key="4">
    <source>
        <dbReference type="ARBA" id="ARBA00022840"/>
    </source>
</evidence>
<evidence type="ECO:0000256" key="5">
    <source>
        <dbReference type="SAM" id="MobiDB-lite"/>
    </source>
</evidence>
<dbReference type="GO" id="GO:0000407">
    <property type="term" value="C:phagophore assembly site"/>
    <property type="evidence" value="ECO:0007669"/>
    <property type="project" value="TreeGrafter"/>
</dbReference>
<keyword evidence="8" id="KW-1185">Reference proteome</keyword>
<comment type="caution">
    <text evidence="7">The sequence shown here is derived from an EMBL/GenBank/DDBJ whole genome shotgun (WGS) entry which is preliminary data.</text>
</comment>
<dbReference type="GO" id="GO:0005776">
    <property type="term" value="C:autophagosome"/>
    <property type="evidence" value="ECO:0007669"/>
    <property type="project" value="TreeGrafter"/>
</dbReference>
<dbReference type="GO" id="GO:0005524">
    <property type="term" value="F:ATP binding"/>
    <property type="evidence" value="ECO:0007669"/>
    <property type="project" value="UniProtKB-KW"/>
</dbReference>
<dbReference type="EMBL" id="CAMPGE010028745">
    <property type="protein sequence ID" value="CAI2386256.1"/>
    <property type="molecule type" value="Genomic_DNA"/>
</dbReference>
<dbReference type="InterPro" id="IPR011009">
    <property type="entry name" value="Kinase-like_dom_sf"/>
</dbReference>
<gene>
    <name evidence="7" type="ORF">ECRASSUSDP1_LOCUS27865</name>
</gene>
<feature type="region of interest" description="Disordered" evidence="5">
    <location>
        <begin position="334"/>
        <end position="353"/>
    </location>
</feature>
<dbReference type="Proteomes" id="UP001295684">
    <property type="component" value="Unassembled WGS sequence"/>
</dbReference>
<evidence type="ECO:0000256" key="1">
    <source>
        <dbReference type="ARBA" id="ARBA00022679"/>
    </source>
</evidence>
<proteinExistence type="predicted"/>
<name>A0AAD2DBC8_EUPCR</name>
<dbReference type="AlphaFoldDB" id="A0AAD2DBC8"/>
<evidence type="ECO:0000313" key="8">
    <source>
        <dbReference type="Proteomes" id="UP001295684"/>
    </source>
</evidence>
<dbReference type="InterPro" id="IPR045269">
    <property type="entry name" value="Atg1-like"/>
</dbReference>
<dbReference type="GO" id="GO:0004674">
    <property type="term" value="F:protein serine/threonine kinase activity"/>
    <property type="evidence" value="ECO:0007669"/>
    <property type="project" value="InterPro"/>
</dbReference>
<keyword evidence="4" id="KW-0067">ATP-binding</keyword>